<dbReference type="Pfam" id="PF05175">
    <property type="entry name" value="MTS"/>
    <property type="match status" value="1"/>
</dbReference>
<keyword evidence="4 8" id="KW-0808">Transferase</keyword>
<feature type="domain" description="Methyltransferase small" evidence="7">
    <location>
        <begin position="44"/>
        <end position="135"/>
    </location>
</feature>
<dbReference type="PANTHER" id="PTHR45875:SF1">
    <property type="entry name" value="METHYLTRANSFERASE N6AMT1"/>
    <property type="match status" value="1"/>
</dbReference>
<reference evidence="10" key="3">
    <citation type="submission" date="2014-06" db="EMBL/GenBank/DDBJ databases">
        <authorList>
            <person name="Berkman P.J."/>
        </authorList>
    </citation>
    <scope>NUCLEOTIDE SEQUENCE [LARGE SCALE GENOMIC DNA]</scope>
</reference>
<dbReference type="STRING" id="49012.A0A0F7SAT5"/>
<gene>
    <name evidence="9" type="primary">SSCI77410.1</name>
    <name evidence="8" type="ORF">SPSC_03234</name>
</gene>
<dbReference type="OrthoDB" id="406152at2759"/>
<evidence type="ECO:0000259" key="7">
    <source>
        <dbReference type="Pfam" id="PF05175"/>
    </source>
</evidence>
<dbReference type="InterPro" id="IPR052190">
    <property type="entry name" value="Euk-Arch_PrmC-MTase"/>
</dbReference>
<evidence type="ECO:0000256" key="5">
    <source>
        <dbReference type="ARBA" id="ARBA00022691"/>
    </source>
</evidence>
<evidence type="ECO:0000256" key="4">
    <source>
        <dbReference type="ARBA" id="ARBA00022679"/>
    </source>
</evidence>
<dbReference type="GO" id="GO:0008757">
    <property type="term" value="F:S-adenosylmethionine-dependent methyltransferase activity"/>
    <property type="evidence" value="ECO:0007669"/>
    <property type="project" value="TreeGrafter"/>
</dbReference>
<proteinExistence type="inferred from homology"/>
<evidence type="ECO:0000313" key="8">
    <source>
        <dbReference type="EMBL" id="CDS82415.1"/>
    </source>
</evidence>
<organism evidence="9 10">
    <name type="scientific">Sporisorium scitamineum</name>
    <dbReference type="NCBI Taxonomy" id="49012"/>
    <lineage>
        <taxon>Eukaryota</taxon>
        <taxon>Fungi</taxon>
        <taxon>Dikarya</taxon>
        <taxon>Basidiomycota</taxon>
        <taxon>Ustilaginomycotina</taxon>
        <taxon>Ustilaginomycetes</taxon>
        <taxon>Ustilaginales</taxon>
        <taxon>Ustilaginaceae</taxon>
        <taxon>Sporisorium</taxon>
    </lineage>
</organism>
<dbReference type="SUPFAM" id="SSF53335">
    <property type="entry name" value="S-adenosyl-L-methionine-dependent methyltransferases"/>
    <property type="match status" value="1"/>
</dbReference>
<dbReference type="PANTHER" id="PTHR45875">
    <property type="entry name" value="METHYLTRANSFERASE N6AMT1"/>
    <property type="match status" value="1"/>
</dbReference>
<dbReference type="PROSITE" id="PS00092">
    <property type="entry name" value="N6_MTASE"/>
    <property type="match status" value="1"/>
</dbReference>
<dbReference type="FunFam" id="3.40.50.150:FF:000077">
    <property type="entry name" value="HemK methyltransferase family member 2"/>
    <property type="match status" value="1"/>
</dbReference>
<dbReference type="GO" id="GO:0032259">
    <property type="term" value="P:methylation"/>
    <property type="evidence" value="ECO:0007669"/>
    <property type="project" value="UniProtKB-KW"/>
</dbReference>
<dbReference type="AlphaFoldDB" id="A0A0F7SAT5"/>
<dbReference type="NCBIfam" id="TIGR00537">
    <property type="entry name" value="hemK_rel_arch"/>
    <property type="match status" value="1"/>
</dbReference>
<dbReference type="EMBL" id="LK056665">
    <property type="protein sequence ID" value="CDS82415.1"/>
    <property type="molecule type" value="Genomic_DNA"/>
</dbReference>
<evidence type="ECO:0000256" key="6">
    <source>
        <dbReference type="ARBA" id="ARBA00023242"/>
    </source>
</evidence>
<dbReference type="EMBL" id="CCFA01004734">
    <property type="protein sequence ID" value="CDW99461.1"/>
    <property type="molecule type" value="Genomic_DNA"/>
</dbReference>
<evidence type="ECO:0000256" key="1">
    <source>
        <dbReference type="ARBA" id="ARBA00004123"/>
    </source>
</evidence>
<dbReference type="GO" id="GO:0005634">
    <property type="term" value="C:nucleus"/>
    <property type="evidence" value="ECO:0007669"/>
    <property type="project" value="UniProtKB-SubCell"/>
</dbReference>
<dbReference type="InterPro" id="IPR004557">
    <property type="entry name" value="PrmC-related"/>
</dbReference>
<dbReference type="InterPro" id="IPR029063">
    <property type="entry name" value="SAM-dependent_MTases_sf"/>
</dbReference>
<dbReference type="InterPro" id="IPR002052">
    <property type="entry name" value="DNA_methylase_N6_adenine_CS"/>
</dbReference>
<keyword evidence="10" id="KW-1185">Reference proteome</keyword>
<accession>A0A0F7SAT5</accession>
<dbReference type="CDD" id="cd02440">
    <property type="entry name" value="AdoMet_MTases"/>
    <property type="match status" value="1"/>
</dbReference>
<reference evidence="8" key="1">
    <citation type="submission" date="2014-06" db="EMBL/GenBank/DDBJ databases">
        <authorList>
            <person name="Ju J."/>
            <person name="Zhang J."/>
        </authorList>
    </citation>
    <scope>NUCLEOTIDE SEQUENCE</scope>
    <source>
        <strain evidence="8">SscI8</strain>
    </source>
</reference>
<comment type="similarity">
    <text evidence="2">Belongs to the eukaryotic/archaeal PrmC-related family.</text>
</comment>
<dbReference type="Proteomes" id="UP000242770">
    <property type="component" value="Unassembled WGS sequence"/>
</dbReference>
<keyword evidence="3 8" id="KW-0489">Methyltransferase</keyword>
<keyword evidence="6" id="KW-0539">Nucleus</keyword>
<reference evidence="9" key="2">
    <citation type="submission" date="2014-06" db="EMBL/GenBank/DDBJ databases">
        <authorList>
            <person name="Berkman J.Paul."/>
        </authorList>
    </citation>
    <scope>NUCLEOTIDE SEQUENCE [LARGE SCALE GENOMIC DNA]</scope>
</reference>
<dbReference type="InterPro" id="IPR007848">
    <property type="entry name" value="Small_mtfrase_dom"/>
</dbReference>
<dbReference type="GO" id="GO:0035657">
    <property type="term" value="C:eRF1 methyltransferase complex"/>
    <property type="evidence" value="ECO:0007669"/>
    <property type="project" value="TreeGrafter"/>
</dbReference>
<sequence length="218" mass="23265">MIPTPTLTHLTKQDFRKVYEPAEDTFILLDALEADAETLLSSPTSPLCVEIGSGSGIVTSFLSQILGPTAAAYLAIDLNPHANTCTLATGKANKVHIEAVRSSLLGGLRLEGKVDVLLFNPPYVPTEEEEEMMAQNKAGIEGAWAGGETGTRLVDELIDGGTIRDVLAQGGRLYLVAIEQNDPAGLVSRLREQGLDSEVVLARRAGGEHLHVIRATKL</sequence>
<dbReference type="Gene3D" id="3.40.50.150">
    <property type="entry name" value="Vaccinia Virus protein VP39"/>
    <property type="match status" value="1"/>
</dbReference>
<keyword evidence="5" id="KW-0949">S-adenosyl-L-methionine</keyword>
<evidence type="ECO:0000313" key="9">
    <source>
        <dbReference type="EMBL" id="CDW99461.1"/>
    </source>
</evidence>
<protein>
    <submittedName>
        <fullName evidence="8">Related to MTQ2-Putative S-adenosylmethionine-dependent methyltransferase</fullName>
    </submittedName>
</protein>
<evidence type="ECO:0000256" key="3">
    <source>
        <dbReference type="ARBA" id="ARBA00022603"/>
    </source>
</evidence>
<dbReference type="GO" id="GO:0003676">
    <property type="term" value="F:nucleic acid binding"/>
    <property type="evidence" value="ECO:0007669"/>
    <property type="project" value="InterPro"/>
</dbReference>
<comment type="subcellular location">
    <subcellularLocation>
        <location evidence="1">Nucleus</location>
    </subcellularLocation>
</comment>
<name>A0A0F7SAT5_9BASI</name>
<evidence type="ECO:0000313" key="10">
    <source>
        <dbReference type="Proteomes" id="UP000242770"/>
    </source>
</evidence>
<evidence type="ECO:0000256" key="2">
    <source>
        <dbReference type="ARBA" id="ARBA00006149"/>
    </source>
</evidence>
<dbReference type="GO" id="GO:0008276">
    <property type="term" value="F:protein methyltransferase activity"/>
    <property type="evidence" value="ECO:0007669"/>
    <property type="project" value="TreeGrafter"/>
</dbReference>